<evidence type="ECO:0000313" key="2">
    <source>
        <dbReference type="Proteomes" id="UP000708208"/>
    </source>
</evidence>
<organism evidence="1 2">
    <name type="scientific">Allacma fusca</name>
    <dbReference type="NCBI Taxonomy" id="39272"/>
    <lineage>
        <taxon>Eukaryota</taxon>
        <taxon>Metazoa</taxon>
        <taxon>Ecdysozoa</taxon>
        <taxon>Arthropoda</taxon>
        <taxon>Hexapoda</taxon>
        <taxon>Collembola</taxon>
        <taxon>Symphypleona</taxon>
        <taxon>Sminthuridae</taxon>
        <taxon>Allacma</taxon>
    </lineage>
</organism>
<dbReference type="Proteomes" id="UP000708208">
    <property type="component" value="Unassembled WGS sequence"/>
</dbReference>
<evidence type="ECO:0000313" key="1">
    <source>
        <dbReference type="EMBL" id="CAG7830385.1"/>
    </source>
</evidence>
<gene>
    <name evidence="1" type="ORF">AFUS01_LOCUS40190</name>
</gene>
<feature type="non-terminal residue" evidence="1">
    <location>
        <position position="1"/>
    </location>
</feature>
<dbReference type="EMBL" id="CAJVCH010555604">
    <property type="protein sequence ID" value="CAG7830385.1"/>
    <property type="molecule type" value="Genomic_DNA"/>
</dbReference>
<comment type="caution">
    <text evidence="1">The sequence shown here is derived from an EMBL/GenBank/DDBJ whole genome shotgun (WGS) entry which is preliminary data.</text>
</comment>
<name>A0A8J2PNL7_9HEXA</name>
<protein>
    <submittedName>
        <fullName evidence="1">Uncharacterized protein</fullName>
    </submittedName>
</protein>
<keyword evidence="2" id="KW-1185">Reference proteome</keyword>
<accession>A0A8J2PNL7</accession>
<reference evidence="1" key="1">
    <citation type="submission" date="2021-06" db="EMBL/GenBank/DDBJ databases">
        <authorList>
            <person name="Hodson N. C."/>
            <person name="Mongue J. A."/>
            <person name="Jaron S. K."/>
        </authorList>
    </citation>
    <scope>NUCLEOTIDE SEQUENCE</scope>
</reference>
<proteinExistence type="predicted"/>
<sequence length="8" mass="843">STTLPDLP</sequence>